<organism evidence="1 2">
    <name type="scientific">Ambrosiozyma monospora</name>
    <name type="common">Yeast</name>
    <name type="synonym">Endomycopsis monosporus</name>
    <dbReference type="NCBI Taxonomy" id="43982"/>
    <lineage>
        <taxon>Eukaryota</taxon>
        <taxon>Fungi</taxon>
        <taxon>Dikarya</taxon>
        <taxon>Ascomycota</taxon>
        <taxon>Saccharomycotina</taxon>
        <taxon>Pichiomycetes</taxon>
        <taxon>Pichiales</taxon>
        <taxon>Pichiaceae</taxon>
        <taxon>Ambrosiozyma</taxon>
    </lineage>
</organism>
<protein>
    <submittedName>
        <fullName evidence="1">Unnamed protein product</fullName>
    </submittedName>
</protein>
<evidence type="ECO:0000313" key="2">
    <source>
        <dbReference type="Proteomes" id="UP001165064"/>
    </source>
</evidence>
<gene>
    <name evidence="1" type="ORF">Amon02_000405500</name>
</gene>
<dbReference type="EMBL" id="BSXS01002680">
    <property type="protein sequence ID" value="GME79643.1"/>
    <property type="molecule type" value="Genomic_DNA"/>
</dbReference>
<name>A0ACB5T233_AMBMO</name>
<comment type="caution">
    <text evidence="1">The sequence shown here is derived from an EMBL/GenBank/DDBJ whole genome shotgun (WGS) entry which is preliminary data.</text>
</comment>
<accession>A0ACB5T233</accession>
<keyword evidence="2" id="KW-1185">Reference proteome</keyword>
<evidence type="ECO:0000313" key="1">
    <source>
        <dbReference type="EMBL" id="GME79643.1"/>
    </source>
</evidence>
<dbReference type="Proteomes" id="UP001165064">
    <property type="component" value="Unassembled WGS sequence"/>
</dbReference>
<reference evidence="1" key="1">
    <citation type="submission" date="2023-04" db="EMBL/GenBank/DDBJ databases">
        <title>Ambrosiozyma monospora NBRC 10751.</title>
        <authorList>
            <person name="Ichikawa N."/>
            <person name="Sato H."/>
            <person name="Tonouchi N."/>
        </authorList>
    </citation>
    <scope>NUCLEOTIDE SEQUENCE</scope>
    <source>
        <strain evidence="1">NBRC 10751</strain>
    </source>
</reference>
<sequence length="90" mass="10868">MKNSIVSSIRMECFPRLTWFRIICHDLPPELKEHILAYTVVYVSSHERDWILGETLKRNIPEDFKLFNWTLHLFRKKPSLKVEGFYKKCV</sequence>
<proteinExistence type="predicted"/>